<feature type="transmembrane region" description="Helical" evidence="13">
    <location>
        <begin position="291"/>
        <end position="313"/>
    </location>
</feature>
<sequence length="417" mass="47509">MEMANVTIPMENATYSPSFSATLLENAISTPTFSVTLVDNAIFSTTSKGSTTLRRSRRPITRVNKCDFSSIEDSMQILSIVIFSIAFIFGVIGNGLVIWVSGCKMKKTVNNMWFLNLAIADFIFTLFLPLTITQNVMKLHWPFGKFICKINSMLGIINMYASVFFLMVISIDRCISVVFPVWSQNHRTPRLATIVVLIIWCLSILFSLPAPIFRDTFTSPQNITFCFNNYALNTDTRNPQAVTLRATRHKAITIVRFIFGFFIPFFVIVTCYSIIALFLQKSRLTPKSRKTFRIITAVIVSFFLCWFPFHVFSFLELSLYRDYSCKVQQVVRIGTLIASSLAFLNSCINPILYVFIGRDAQTTIRKSFFLTFENAFKELPSQVTYSSRYQSKTVSEAETLNLRVHKQMPSQSDAGFL</sequence>
<organism evidence="15 16">
    <name type="scientific">Geotrypetes seraphini</name>
    <name type="common">Gaboon caecilian</name>
    <name type="synonym">Caecilia seraphini</name>
    <dbReference type="NCBI Taxonomy" id="260995"/>
    <lineage>
        <taxon>Eukaryota</taxon>
        <taxon>Metazoa</taxon>
        <taxon>Chordata</taxon>
        <taxon>Craniata</taxon>
        <taxon>Vertebrata</taxon>
        <taxon>Euteleostomi</taxon>
        <taxon>Amphibia</taxon>
        <taxon>Gymnophiona</taxon>
        <taxon>Geotrypetes</taxon>
    </lineage>
</organism>
<evidence type="ECO:0000256" key="5">
    <source>
        <dbReference type="ARBA" id="ARBA00023040"/>
    </source>
</evidence>
<evidence type="ECO:0000313" key="16">
    <source>
        <dbReference type="RefSeq" id="XP_033770171.1"/>
    </source>
</evidence>
<dbReference type="Proteomes" id="UP000515159">
    <property type="component" value="Chromosome 11"/>
</dbReference>
<dbReference type="KEGG" id="gsh:117345516"/>
<feature type="transmembrane region" description="Helical" evidence="13">
    <location>
        <begin position="333"/>
        <end position="356"/>
    </location>
</feature>
<evidence type="ECO:0000256" key="9">
    <source>
        <dbReference type="ARBA" id="ARBA00023180"/>
    </source>
</evidence>
<keyword evidence="8 12" id="KW-0675">Receptor</keyword>
<feature type="transmembrane region" description="Helical" evidence="13">
    <location>
        <begin position="254"/>
        <end position="279"/>
    </location>
</feature>
<keyword evidence="10 12" id="KW-0807">Transducer</keyword>
<dbReference type="InterPro" id="IPR017452">
    <property type="entry name" value="GPCR_Rhodpsn_7TM"/>
</dbReference>
<dbReference type="PROSITE" id="PS00237">
    <property type="entry name" value="G_PROTEIN_RECEP_F1_1"/>
    <property type="match status" value="1"/>
</dbReference>
<dbReference type="GO" id="GO:0004875">
    <property type="term" value="F:complement receptor activity"/>
    <property type="evidence" value="ECO:0007669"/>
    <property type="project" value="TreeGrafter"/>
</dbReference>
<evidence type="ECO:0000256" key="10">
    <source>
        <dbReference type="ARBA" id="ARBA00023224"/>
    </source>
</evidence>
<dbReference type="InParanoid" id="A0A6P8P413"/>
<evidence type="ECO:0000313" key="15">
    <source>
        <dbReference type="Proteomes" id="UP000515159"/>
    </source>
</evidence>
<dbReference type="AlphaFoldDB" id="A0A6P8P413"/>
<dbReference type="RefSeq" id="XP_033770171.1">
    <property type="nucleotide sequence ID" value="XM_033914280.1"/>
</dbReference>
<dbReference type="PRINTS" id="PR00526">
    <property type="entry name" value="FMETLEUPHER"/>
</dbReference>
<feature type="transmembrane region" description="Helical" evidence="13">
    <location>
        <begin position="191"/>
        <end position="212"/>
    </location>
</feature>
<evidence type="ECO:0000256" key="13">
    <source>
        <dbReference type="SAM" id="Phobius"/>
    </source>
</evidence>
<keyword evidence="5 12" id="KW-0297">G-protein coupled receptor</keyword>
<dbReference type="SMART" id="SM01381">
    <property type="entry name" value="7TM_GPCR_Srsx"/>
    <property type="match status" value="1"/>
</dbReference>
<protein>
    <submittedName>
        <fullName evidence="16">Chemokine-like receptor 1</fullName>
    </submittedName>
</protein>
<evidence type="ECO:0000256" key="2">
    <source>
        <dbReference type="ARBA" id="ARBA00022475"/>
    </source>
</evidence>
<feature type="domain" description="G-protein coupled receptors family 1 profile" evidence="14">
    <location>
        <begin position="93"/>
        <end position="353"/>
    </location>
</feature>
<evidence type="ECO:0000256" key="7">
    <source>
        <dbReference type="ARBA" id="ARBA00023157"/>
    </source>
</evidence>
<dbReference type="OrthoDB" id="6088892at2759"/>
<keyword evidence="7" id="KW-1015">Disulfide bond</keyword>
<comment type="subcellular location">
    <subcellularLocation>
        <location evidence="1">Cell membrane</location>
        <topology evidence="1">Multi-pass membrane protein</topology>
    </subcellularLocation>
</comment>
<evidence type="ECO:0000256" key="4">
    <source>
        <dbReference type="ARBA" id="ARBA00022989"/>
    </source>
</evidence>
<evidence type="ECO:0000256" key="12">
    <source>
        <dbReference type="RuleBase" id="RU000688"/>
    </source>
</evidence>
<dbReference type="GO" id="GO:0005886">
    <property type="term" value="C:plasma membrane"/>
    <property type="evidence" value="ECO:0007669"/>
    <property type="project" value="UniProtKB-SubCell"/>
</dbReference>
<dbReference type="PROSITE" id="PS50262">
    <property type="entry name" value="G_PROTEIN_RECEP_F1_2"/>
    <property type="match status" value="1"/>
</dbReference>
<evidence type="ECO:0000256" key="11">
    <source>
        <dbReference type="ARBA" id="ARBA00025736"/>
    </source>
</evidence>
<accession>A0A6P8P413</accession>
<dbReference type="GO" id="GO:0004930">
    <property type="term" value="F:G protein-coupled receptor activity"/>
    <property type="evidence" value="ECO:0007669"/>
    <property type="project" value="UniProtKB-KW"/>
</dbReference>
<dbReference type="SUPFAM" id="SSF81321">
    <property type="entry name" value="Family A G protein-coupled receptor-like"/>
    <property type="match status" value="1"/>
</dbReference>
<gene>
    <name evidence="16" type="primary">LOC117345516</name>
</gene>
<keyword evidence="9" id="KW-0325">Glycoprotein</keyword>
<dbReference type="GO" id="GO:0007200">
    <property type="term" value="P:phospholipase C-activating G protein-coupled receptor signaling pathway"/>
    <property type="evidence" value="ECO:0007669"/>
    <property type="project" value="TreeGrafter"/>
</dbReference>
<dbReference type="PANTHER" id="PTHR24225:SF0">
    <property type="entry name" value="N-FORMYL PEPTIDE RECEPTOR 2"/>
    <property type="match status" value="1"/>
</dbReference>
<keyword evidence="4 13" id="KW-1133">Transmembrane helix</keyword>
<dbReference type="FunFam" id="1.20.1070.10:FF:000034">
    <property type="entry name" value="G-protein coupled receptor 1"/>
    <property type="match status" value="1"/>
</dbReference>
<keyword evidence="3 12" id="KW-0812">Transmembrane</keyword>
<name>A0A6P8P413_GEOSA</name>
<comment type="similarity">
    <text evidence="12">Belongs to the G-protein coupled receptor 1 family.</text>
</comment>
<evidence type="ECO:0000256" key="1">
    <source>
        <dbReference type="ARBA" id="ARBA00004651"/>
    </source>
</evidence>
<dbReference type="GO" id="GO:0007204">
    <property type="term" value="P:positive regulation of cytosolic calcium ion concentration"/>
    <property type="evidence" value="ECO:0007669"/>
    <property type="project" value="TreeGrafter"/>
</dbReference>
<evidence type="ECO:0000256" key="8">
    <source>
        <dbReference type="ARBA" id="ARBA00023170"/>
    </source>
</evidence>
<proteinExistence type="inferred from homology"/>
<dbReference type="PRINTS" id="PR00237">
    <property type="entry name" value="GPCRRHODOPSN"/>
</dbReference>
<dbReference type="Pfam" id="PF00001">
    <property type="entry name" value="7tm_1"/>
    <property type="match status" value="1"/>
</dbReference>
<comment type="similarity">
    <text evidence="11">Belongs to the chemokine-like receptor (CMKLR) family.</text>
</comment>
<feature type="transmembrane region" description="Helical" evidence="13">
    <location>
        <begin position="77"/>
        <end position="100"/>
    </location>
</feature>
<keyword evidence="2" id="KW-1003">Cell membrane</keyword>
<dbReference type="GeneID" id="117345516"/>
<feature type="transmembrane region" description="Helical" evidence="13">
    <location>
        <begin position="112"/>
        <end position="132"/>
    </location>
</feature>
<keyword evidence="6 13" id="KW-0472">Membrane</keyword>
<keyword evidence="15" id="KW-1185">Reference proteome</keyword>
<evidence type="ECO:0000256" key="3">
    <source>
        <dbReference type="ARBA" id="ARBA00022692"/>
    </source>
</evidence>
<dbReference type="PANTHER" id="PTHR24225">
    <property type="entry name" value="CHEMOTACTIC RECEPTOR"/>
    <property type="match status" value="1"/>
</dbReference>
<feature type="transmembrane region" description="Helical" evidence="13">
    <location>
        <begin position="152"/>
        <end position="171"/>
    </location>
</feature>
<evidence type="ECO:0000256" key="6">
    <source>
        <dbReference type="ARBA" id="ARBA00023136"/>
    </source>
</evidence>
<dbReference type="Gene3D" id="1.20.1070.10">
    <property type="entry name" value="Rhodopsin 7-helix transmembrane proteins"/>
    <property type="match status" value="1"/>
</dbReference>
<dbReference type="GO" id="GO:0006954">
    <property type="term" value="P:inflammatory response"/>
    <property type="evidence" value="ECO:0007669"/>
    <property type="project" value="TreeGrafter"/>
</dbReference>
<reference evidence="16" key="1">
    <citation type="submission" date="2025-08" db="UniProtKB">
        <authorList>
            <consortium name="RefSeq"/>
        </authorList>
    </citation>
    <scope>IDENTIFICATION</scope>
</reference>
<evidence type="ECO:0000259" key="14">
    <source>
        <dbReference type="PROSITE" id="PS50262"/>
    </source>
</evidence>
<dbReference type="InterPro" id="IPR000276">
    <property type="entry name" value="GPCR_Rhodpsn"/>
</dbReference>
<dbReference type="InterPro" id="IPR000826">
    <property type="entry name" value="Formyl_rcpt-rel"/>
</dbReference>